<feature type="transmembrane region" description="Helical" evidence="1">
    <location>
        <begin position="25"/>
        <end position="44"/>
    </location>
</feature>
<sequence>MGPFDLNGRNYNNFVLKIYLKEAKMIRRSISLLFFLFFISGCAIKDIKEQKSKFIVIKTPEIKFADMGFVSTFDDKLNIQIYSSGEAVLSIDIYKDKICTSTFKCMDKQSFNKKIFHQNYPADTLENIFLAKPIFGGTNITKTKDGFTQEIIFSNTYTMHNRISYTVSNDDIIFNHETNNILIKVQNR</sequence>
<dbReference type="AlphaFoldDB" id="A0A0S4XNT8"/>
<keyword evidence="1" id="KW-0472">Membrane</keyword>
<reference evidence="2" key="1">
    <citation type="submission" date="2015-11" db="EMBL/GenBank/DDBJ databases">
        <authorList>
            <person name="Zhang Y."/>
            <person name="Guo Z."/>
        </authorList>
    </citation>
    <scope>NUCLEOTIDE SEQUENCE</scope>
    <source>
        <strain evidence="2">BN30871</strain>
    </source>
</reference>
<evidence type="ECO:0008006" key="3">
    <source>
        <dbReference type="Google" id="ProtNLM"/>
    </source>
</evidence>
<keyword evidence="1" id="KW-0812">Transmembrane</keyword>
<proteinExistence type="predicted"/>
<name>A0A0S4XNT8_9BACT</name>
<organism evidence="2">
    <name type="scientific">Sulfurovum sp. enrichment culture clone C5</name>
    <dbReference type="NCBI Taxonomy" id="497650"/>
    <lineage>
        <taxon>Bacteria</taxon>
        <taxon>Pseudomonadati</taxon>
        <taxon>Campylobacterota</taxon>
        <taxon>Epsilonproteobacteria</taxon>
        <taxon>Campylobacterales</taxon>
        <taxon>Sulfurovaceae</taxon>
        <taxon>Sulfurovum</taxon>
        <taxon>environmental samples</taxon>
    </lineage>
</organism>
<evidence type="ECO:0000256" key="1">
    <source>
        <dbReference type="SAM" id="Phobius"/>
    </source>
</evidence>
<accession>A0A0S4XNT8</accession>
<gene>
    <name evidence="2" type="ORF">BN3087_530010</name>
</gene>
<keyword evidence="1" id="KW-1133">Transmembrane helix</keyword>
<evidence type="ECO:0000313" key="2">
    <source>
        <dbReference type="EMBL" id="CUV65963.1"/>
    </source>
</evidence>
<protein>
    <recommendedName>
        <fullName evidence="3">Lipoprotein</fullName>
    </recommendedName>
</protein>
<dbReference type="EMBL" id="FAXN01000055">
    <property type="protein sequence ID" value="CUV65963.1"/>
    <property type="molecule type" value="Genomic_DNA"/>
</dbReference>